<gene>
    <name evidence="2" type="primary">FCNV1_0</name>
    <name evidence="2" type="ORF">E2C01_083072</name>
</gene>
<name>A0A5B7J3I6_PORTR</name>
<feature type="domain" description="Fibrinogen C-terminal" evidence="1">
    <location>
        <begin position="1"/>
        <end position="65"/>
    </location>
</feature>
<dbReference type="PANTHER" id="PTHR19143:SF458">
    <property type="entry name" value="FIBRINOGEN C-TERMINAL DOMAIN-CONTAINING PROTEIN-RELATED"/>
    <property type="match status" value="1"/>
</dbReference>
<comment type="caution">
    <text evidence="2">The sequence shown here is derived from an EMBL/GenBank/DDBJ whole genome shotgun (WGS) entry which is preliminary data.</text>
</comment>
<dbReference type="EMBL" id="VSRR010076908">
    <property type="protein sequence ID" value="MPC88177.1"/>
    <property type="molecule type" value="Genomic_DNA"/>
</dbReference>
<dbReference type="InterPro" id="IPR036056">
    <property type="entry name" value="Fibrinogen-like_C"/>
</dbReference>
<dbReference type="PANTHER" id="PTHR19143">
    <property type="entry name" value="FIBRINOGEN/TENASCIN/ANGIOPOEITIN"/>
    <property type="match status" value="1"/>
</dbReference>
<dbReference type="PROSITE" id="PS51406">
    <property type="entry name" value="FIBRINOGEN_C_2"/>
    <property type="match status" value="1"/>
</dbReference>
<proteinExistence type="predicted"/>
<dbReference type="Pfam" id="PF00147">
    <property type="entry name" value="Fibrinogen_C"/>
    <property type="match status" value="1"/>
</dbReference>
<protein>
    <submittedName>
        <fullName evidence="2">Veficolin-1</fullName>
    </submittedName>
</protein>
<evidence type="ECO:0000313" key="2">
    <source>
        <dbReference type="EMBL" id="MPC88177.1"/>
    </source>
</evidence>
<keyword evidence="3" id="KW-1185">Reference proteome</keyword>
<dbReference type="InterPro" id="IPR050373">
    <property type="entry name" value="Fibrinogen_C-term_domain"/>
</dbReference>
<organism evidence="2 3">
    <name type="scientific">Portunus trituberculatus</name>
    <name type="common">Swimming crab</name>
    <name type="synonym">Neptunus trituberculatus</name>
    <dbReference type="NCBI Taxonomy" id="210409"/>
    <lineage>
        <taxon>Eukaryota</taxon>
        <taxon>Metazoa</taxon>
        <taxon>Ecdysozoa</taxon>
        <taxon>Arthropoda</taxon>
        <taxon>Crustacea</taxon>
        <taxon>Multicrustacea</taxon>
        <taxon>Malacostraca</taxon>
        <taxon>Eumalacostraca</taxon>
        <taxon>Eucarida</taxon>
        <taxon>Decapoda</taxon>
        <taxon>Pleocyemata</taxon>
        <taxon>Brachyura</taxon>
        <taxon>Eubrachyura</taxon>
        <taxon>Portunoidea</taxon>
        <taxon>Portunidae</taxon>
        <taxon>Portuninae</taxon>
        <taxon>Portunus</taxon>
    </lineage>
</organism>
<dbReference type="SUPFAM" id="SSF56496">
    <property type="entry name" value="Fibrinogen C-terminal domain-like"/>
    <property type="match status" value="1"/>
</dbReference>
<evidence type="ECO:0000259" key="1">
    <source>
        <dbReference type="PROSITE" id="PS51406"/>
    </source>
</evidence>
<dbReference type="GO" id="GO:0005615">
    <property type="term" value="C:extracellular space"/>
    <property type="evidence" value="ECO:0007669"/>
    <property type="project" value="TreeGrafter"/>
</dbReference>
<evidence type="ECO:0000313" key="3">
    <source>
        <dbReference type="Proteomes" id="UP000324222"/>
    </source>
</evidence>
<dbReference type="InterPro" id="IPR002181">
    <property type="entry name" value="Fibrinogen_a/b/g_C_dom"/>
</dbReference>
<dbReference type="InterPro" id="IPR014716">
    <property type="entry name" value="Fibrinogen_a/b/g_C_1"/>
</dbReference>
<reference evidence="2 3" key="1">
    <citation type="submission" date="2019-05" db="EMBL/GenBank/DDBJ databases">
        <title>Another draft genome of Portunus trituberculatus and its Hox gene families provides insights of decapod evolution.</title>
        <authorList>
            <person name="Jeong J.-H."/>
            <person name="Song I."/>
            <person name="Kim S."/>
            <person name="Choi T."/>
            <person name="Kim D."/>
            <person name="Ryu S."/>
            <person name="Kim W."/>
        </authorList>
    </citation>
    <scope>NUCLEOTIDE SEQUENCE [LARGE SCALE GENOMIC DNA]</scope>
    <source>
        <tissue evidence="2">Muscle</tissue>
    </source>
</reference>
<dbReference type="Proteomes" id="UP000324222">
    <property type="component" value="Unassembled WGS sequence"/>
</dbReference>
<dbReference type="Gene3D" id="3.90.215.10">
    <property type="entry name" value="Gamma Fibrinogen, chain A, domain 1"/>
    <property type="match status" value="1"/>
</dbReference>
<dbReference type="NCBIfam" id="NF040941">
    <property type="entry name" value="GGGWT_bact"/>
    <property type="match status" value="1"/>
</dbReference>
<dbReference type="OrthoDB" id="6348679at2759"/>
<dbReference type="AlphaFoldDB" id="A0A5B7J3I6"/>
<accession>A0A5B7J3I6</accession>
<sequence length="65" mass="7792">MYEIHPFSCTCGRSVQVWCDMDTDGGGWTVFLSRQKQTHQFDFNRTWEEYKKGFGRADEEYWLGE</sequence>